<dbReference type="KEGG" id="tped:TPE_1316"/>
<dbReference type="SUPFAM" id="SSF53335">
    <property type="entry name" value="S-adenosyl-L-methionine-dependent methyltransferases"/>
    <property type="match status" value="1"/>
</dbReference>
<dbReference type="PANTHER" id="PTHR43460:SF1">
    <property type="entry name" value="METHYLTRANSFERASE TYPE 11 DOMAIN-CONTAINING PROTEIN"/>
    <property type="match status" value="1"/>
</dbReference>
<dbReference type="Pfam" id="PF08241">
    <property type="entry name" value="Methyltransf_11"/>
    <property type="match status" value="1"/>
</dbReference>
<dbReference type="PANTHER" id="PTHR43460">
    <property type="entry name" value="METHYLTRANSFERASE"/>
    <property type="match status" value="1"/>
</dbReference>
<sequence length="257" mass="29821">MNITAQQDLLNQWIEEENQAHIKGWDFSHIKGRYIEEDDLPWDLRTIIKKYLNADMKLLDMETGGGEFLLSLGHPVNKTAAIEGYKPNVAYCKEVLLPLGIDFKEANGEDELPFNMHSFNIVTNRHGSYNVKELKRVLKKNGFFITQQVGAENDRELVKLLQPEITNPPYPEQCLEIKKQELIESGFEILESGEVFRPIRFYDVGALVWFAKIIEWEFPHFSVKTHLQNLYNAQNILETDGVIAGRIHRFYIVSRIK</sequence>
<feature type="domain" description="Methyltransferase type 11" evidence="1">
    <location>
        <begin position="59"/>
        <end position="145"/>
    </location>
</feature>
<dbReference type="EMBL" id="CP004120">
    <property type="protein sequence ID" value="AGT43811.1"/>
    <property type="molecule type" value="Genomic_DNA"/>
</dbReference>
<dbReference type="AlphaFoldDB" id="S6A3R3"/>
<dbReference type="InterPro" id="IPR052939">
    <property type="entry name" value="23S_rRNA_MeTrnsfrase_RlmA"/>
</dbReference>
<keyword evidence="3" id="KW-1185">Reference proteome</keyword>
<dbReference type="GO" id="GO:0008757">
    <property type="term" value="F:S-adenosylmethionine-dependent methyltransferase activity"/>
    <property type="evidence" value="ECO:0007669"/>
    <property type="project" value="InterPro"/>
</dbReference>
<dbReference type="Gene3D" id="3.40.50.150">
    <property type="entry name" value="Vaccinia Virus protein VP39"/>
    <property type="match status" value="1"/>
</dbReference>
<gene>
    <name evidence="2" type="ORF">TPE_1316</name>
</gene>
<evidence type="ECO:0000313" key="2">
    <source>
        <dbReference type="EMBL" id="AGT43811.1"/>
    </source>
</evidence>
<evidence type="ECO:0000313" key="3">
    <source>
        <dbReference type="Proteomes" id="UP000015620"/>
    </source>
</evidence>
<keyword evidence="2" id="KW-0489">Methyltransferase</keyword>
<proteinExistence type="predicted"/>
<reference evidence="2 3" key="1">
    <citation type="journal article" date="2013" name="PLoS ONE">
        <title>Genome-Wide Relatedness of Treponema pedis, from Gingiva and Necrotic Skin Lesions of Pigs, with the Human Oral Pathogen Treponema denticola.</title>
        <authorList>
            <person name="Svartstrom O."/>
            <person name="Mushtaq M."/>
            <person name="Pringle M."/>
            <person name="Segerman B."/>
        </authorList>
    </citation>
    <scope>NUCLEOTIDE SEQUENCE [LARGE SCALE GENOMIC DNA]</scope>
    <source>
        <strain evidence="2">T A4</strain>
    </source>
</reference>
<protein>
    <submittedName>
        <fullName evidence="2">Type 11 methyltransferase</fullName>
    </submittedName>
</protein>
<dbReference type="HOGENOM" id="CLU_091968_1_0_12"/>
<dbReference type="STRING" id="1291379.TPE_1316"/>
<name>S6A3R3_9SPIR</name>
<dbReference type="InterPro" id="IPR013216">
    <property type="entry name" value="Methyltransf_11"/>
</dbReference>
<accession>S6A3R3</accession>
<dbReference type="PATRIC" id="fig|1291379.3.peg.1308"/>
<dbReference type="Proteomes" id="UP000015620">
    <property type="component" value="Chromosome"/>
</dbReference>
<dbReference type="InterPro" id="IPR029063">
    <property type="entry name" value="SAM-dependent_MTases_sf"/>
</dbReference>
<dbReference type="GeneID" id="301089901"/>
<organism evidence="2 3">
    <name type="scientific">Treponema pedis str. T A4</name>
    <dbReference type="NCBI Taxonomy" id="1291379"/>
    <lineage>
        <taxon>Bacteria</taxon>
        <taxon>Pseudomonadati</taxon>
        <taxon>Spirochaetota</taxon>
        <taxon>Spirochaetia</taxon>
        <taxon>Spirochaetales</taxon>
        <taxon>Treponemataceae</taxon>
        <taxon>Treponema</taxon>
    </lineage>
</organism>
<evidence type="ECO:0000259" key="1">
    <source>
        <dbReference type="Pfam" id="PF08241"/>
    </source>
</evidence>
<dbReference type="GO" id="GO:0032259">
    <property type="term" value="P:methylation"/>
    <property type="evidence" value="ECO:0007669"/>
    <property type="project" value="UniProtKB-KW"/>
</dbReference>
<keyword evidence="2" id="KW-0808">Transferase</keyword>
<dbReference type="RefSeq" id="WP_020965111.1">
    <property type="nucleotide sequence ID" value="NC_022097.1"/>
</dbReference>